<sequence length="192" mass="21337">MSEPTKPTRPELTDLHVCMGLNSCKGQDASGTAPMAGMGYCATVQHVCHGDNECRGHGGCGSVGTPTQQGRPGMNACRGYGSCPVPLNKNRVTSEGFHKGKRVWKLARELFEQRVYEIGMPFGPSPGEGYPDDLIWPCEINSARHKEWIRKYHGDPKKKPHYLPYVRTQLYPGEPGYEQQTKMYGPPEADER</sequence>
<accession>W4LI79</accession>
<dbReference type="AlphaFoldDB" id="W4LI79"/>
<protein>
    <submittedName>
        <fullName evidence="2">Uncharacterized protein</fullName>
    </submittedName>
</protein>
<reference evidence="2 3" key="1">
    <citation type="journal article" date="2014" name="Nature">
        <title>An environmental bacterial taxon with a large and distinct metabolic repertoire.</title>
        <authorList>
            <person name="Wilson M.C."/>
            <person name="Mori T."/>
            <person name="Ruckert C."/>
            <person name="Uria A.R."/>
            <person name="Helf M.J."/>
            <person name="Takada K."/>
            <person name="Gernert C."/>
            <person name="Steffens U.A."/>
            <person name="Heycke N."/>
            <person name="Schmitt S."/>
            <person name="Rinke C."/>
            <person name="Helfrich E.J."/>
            <person name="Brachmann A.O."/>
            <person name="Gurgui C."/>
            <person name="Wakimoto T."/>
            <person name="Kracht M."/>
            <person name="Crusemann M."/>
            <person name="Hentschel U."/>
            <person name="Abe I."/>
            <person name="Matsunaga S."/>
            <person name="Kalinowski J."/>
            <person name="Takeyama H."/>
            <person name="Piel J."/>
        </authorList>
    </citation>
    <scope>NUCLEOTIDE SEQUENCE [LARGE SCALE GENOMIC DNA]</scope>
    <source>
        <strain evidence="3">TSY2</strain>
    </source>
</reference>
<evidence type="ECO:0000256" key="1">
    <source>
        <dbReference type="SAM" id="MobiDB-lite"/>
    </source>
</evidence>
<name>W4LI79_9BACT</name>
<evidence type="ECO:0000313" key="3">
    <source>
        <dbReference type="Proteomes" id="UP000019140"/>
    </source>
</evidence>
<evidence type="ECO:0000313" key="2">
    <source>
        <dbReference type="EMBL" id="ETW97788.1"/>
    </source>
</evidence>
<gene>
    <name evidence="2" type="ORF">ETSY2_43925</name>
</gene>
<proteinExistence type="predicted"/>
<organism evidence="2 3">
    <name type="scientific">Candidatus Entotheonella gemina</name>
    <dbReference type="NCBI Taxonomy" id="1429439"/>
    <lineage>
        <taxon>Bacteria</taxon>
        <taxon>Pseudomonadati</taxon>
        <taxon>Nitrospinota/Tectimicrobiota group</taxon>
        <taxon>Candidatus Tectimicrobiota</taxon>
        <taxon>Candidatus Entotheonellia</taxon>
        <taxon>Candidatus Entotheonellales</taxon>
        <taxon>Candidatus Entotheonellaceae</taxon>
        <taxon>Candidatus Entotheonella</taxon>
    </lineage>
</organism>
<dbReference type="EMBL" id="AZHX01002014">
    <property type="protein sequence ID" value="ETW97788.1"/>
    <property type="molecule type" value="Genomic_DNA"/>
</dbReference>
<keyword evidence="3" id="KW-1185">Reference proteome</keyword>
<feature type="region of interest" description="Disordered" evidence="1">
    <location>
        <begin position="171"/>
        <end position="192"/>
    </location>
</feature>
<dbReference type="HOGENOM" id="CLU_1412893_0_0_7"/>
<comment type="caution">
    <text evidence="2">The sequence shown here is derived from an EMBL/GenBank/DDBJ whole genome shotgun (WGS) entry which is preliminary data.</text>
</comment>
<dbReference type="Proteomes" id="UP000019140">
    <property type="component" value="Unassembled WGS sequence"/>
</dbReference>